<evidence type="ECO:0000313" key="2">
    <source>
        <dbReference type="Proteomes" id="UP001056500"/>
    </source>
</evidence>
<evidence type="ECO:0000313" key="1">
    <source>
        <dbReference type="EMBL" id="USG63967.1"/>
    </source>
</evidence>
<dbReference type="EMBL" id="CP098755">
    <property type="protein sequence ID" value="USG63967.1"/>
    <property type="molecule type" value="Genomic_DNA"/>
</dbReference>
<protein>
    <submittedName>
        <fullName evidence="1">Uncharacterized protein</fullName>
    </submittedName>
</protein>
<gene>
    <name evidence="1" type="ORF">NDK47_17615</name>
</gene>
<dbReference type="RefSeq" id="WP_251871054.1">
    <property type="nucleotide sequence ID" value="NZ_CP098755.1"/>
</dbReference>
<proteinExistence type="predicted"/>
<reference evidence="1" key="1">
    <citation type="submission" date="2022-06" db="EMBL/GenBank/DDBJ databases">
        <title>Genome sequencing of Brevibacillus sp. BB3-R1.</title>
        <authorList>
            <person name="Heo J."/>
            <person name="Lee D."/>
            <person name="Won M."/>
            <person name="Han B.-H."/>
            <person name="Hong S.-B."/>
            <person name="Kwon S.-W."/>
        </authorList>
    </citation>
    <scope>NUCLEOTIDE SEQUENCE</scope>
    <source>
        <strain evidence="1">BB3-R1</strain>
    </source>
</reference>
<sequence>MLTEHALERQANSLESLFDSAEVEINGELKPATLLKIRQGPNKVNFLIRLQDSEVGHITKRVIKDENGQIVWQDSVNLYKPARAVALSIPIELKWKVGE</sequence>
<dbReference type="Proteomes" id="UP001056500">
    <property type="component" value="Chromosome"/>
</dbReference>
<keyword evidence="2" id="KW-1185">Reference proteome</keyword>
<accession>A0ABY4WAA5</accession>
<name>A0ABY4WAA5_9BACL</name>
<organism evidence="1 2">
    <name type="scientific">Brevibacillus ruminantium</name>
    <dbReference type="NCBI Taxonomy" id="2950604"/>
    <lineage>
        <taxon>Bacteria</taxon>
        <taxon>Bacillati</taxon>
        <taxon>Bacillota</taxon>
        <taxon>Bacilli</taxon>
        <taxon>Bacillales</taxon>
        <taxon>Paenibacillaceae</taxon>
        <taxon>Brevibacillus</taxon>
    </lineage>
</organism>